<dbReference type="InterPro" id="IPR050266">
    <property type="entry name" value="AB_hydrolase_sf"/>
</dbReference>
<keyword evidence="3" id="KW-1185">Reference proteome</keyword>
<dbReference type="InterPro" id="IPR000073">
    <property type="entry name" value="AB_hydrolase_1"/>
</dbReference>
<accession>A0A3M0CFP6</accession>
<dbReference type="SUPFAM" id="SSF53474">
    <property type="entry name" value="alpha/beta-Hydrolases"/>
    <property type="match status" value="1"/>
</dbReference>
<reference evidence="2 3" key="1">
    <citation type="submission" date="2018-10" db="EMBL/GenBank/DDBJ databases">
        <title>Genomic Encyclopedia of Archaeal and Bacterial Type Strains, Phase II (KMG-II): from individual species to whole genera.</title>
        <authorList>
            <person name="Goeker M."/>
        </authorList>
    </citation>
    <scope>NUCLEOTIDE SEQUENCE [LARGE SCALE GENOMIC DNA]</scope>
    <source>
        <strain evidence="2 3">DSM 25217</strain>
    </source>
</reference>
<evidence type="ECO:0000313" key="2">
    <source>
        <dbReference type="EMBL" id="RMB08404.1"/>
    </source>
</evidence>
<dbReference type="InParanoid" id="A0A3M0CFP6"/>
<dbReference type="Proteomes" id="UP000271227">
    <property type="component" value="Unassembled WGS sequence"/>
</dbReference>
<name>A0A3M0CFP6_9PROT</name>
<dbReference type="AlphaFoldDB" id="A0A3M0CFP6"/>
<dbReference type="FunCoup" id="A0A3M0CFP6">
    <property type="interactions" value="439"/>
</dbReference>
<feature type="domain" description="AB hydrolase-1" evidence="1">
    <location>
        <begin position="64"/>
        <end position="302"/>
    </location>
</feature>
<protein>
    <submittedName>
        <fullName evidence="2">Pimeloyl-ACP methyl ester carboxylesterase</fullName>
    </submittedName>
</protein>
<dbReference type="InterPro" id="IPR029058">
    <property type="entry name" value="AB_hydrolase_fold"/>
</dbReference>
<evidence type="ECO:0000313" key="3">
    <source>
        <dbReference type="Proteomes" id="UP000271227"/>
    </source>
</evidence>
<dbReference type="RefSeq" id="WP_121937774.1">
    <property type="nucleotide sequence ID" value="NZ_REFR01000010.1"/>
</dbReference>
<dbReference type="Pfam" id="PF00561">
    <property type="entry name" value="Abhydrolase_1"/>
    <property type="match status" value="1"/>
</dbReference>
<dbReference type="EMBL" id="REFR01000010">
    <property type="protein sequence ID" value="RMB08404.1"/>
    <property type="molecule type" value="Genomic_DNA"/>
</dbReference>
<dbReference type="Gene3D" id="3.40.50.1820">
    <property type="entry name" value="alpha/beta hydrolase"/>
    <property type="match status" value="1"/>
</dbReference>
<organism evidence="2 3">
    <name type="scientific">Eilatimonas milleporae</name>
    <dbReference type="NCBI Taxonomy" id="911205"/>
    <lineage>
        <taxon>Bacteria</taxon>
        <taxon>Pseudomonadati</taxon>
        <taxon>Pseudomonadota</taxon>
        <taxon>Alphaproteobacteria</taxon>
        <taxon>Kordiimonadales</taxon>
        <taxon>Kordiimonadaceae</taxon>
        <taxon>Eilatimonas</taxon>
    </lineage>
</organism>
<dbReference type="PANTHER" id="PTHR43798:SF33">
    <property type="entry name" value="HYDROLASE, PUTATIVE (AFU_ORTHOLOGUE AFUA_2G14860)-RELATED"/>
    <property type="match status" value="1"/>
</dbReference>
<dbReference type="GO" id="GO:0016020">
    <property type="term" value="C:membrane"/>
    <property type="evidence" value="ECO:0007669"/>
    <property type="project" value="TreeGrafter"/>
</dbReference>
<dbReference type="PRINTS" id="PR00111">
    <property type="entry name" value="ABHYDROLASE"/>
</dbReference>
<gene>
    <name evidence="2" type="ORF">BXY39_1037</name>
</gene>
<evidence type="ECO:0000259" key="1">
    <source>
        <dbReference type="Pfam" id="PF00561"/>
    </source>
</evidence>
<proteinExistence type="predicted"/>
<dbReference type="OrthoDB" id="9799612at2"/>
<sequence length="327" mass="35123">MGTWLKYVAGAGLLLLGLLTYTAWAPDIPHDELVAQYGGPPSTFVTLPSGARAHVRVQGNALGPALVLLHGSNSSLHTWEPWVTRLKRDFRIVTMDLPGHGLTGATPQDDYTYDGMAAFVKEAMGTLDISPFFLGGNSMGGGVALRYAGLYPEDVSGLILVDAAGVPVPPHMEGTRRLPLAFRLAGTWWTAWALEVITPRSLAREGLEVSFTDTSLVTDAMVDRYWHLARHPGNRRATAKRFAWYAGGGNVTDPGKVRAPALILWGRDDGLIPVGTGERLAALLPDARLKIYDGVGHIPMEETPDRSAADAAAFITTLSNMDETGTP</sequence>
<dbReference type="PANTHER" id="PTHR43798">
    <property type="entry name" value="MONOACYLGLYCEROL LIPASE"/>
    <property type="match status" value="1"/>
</dbReference>
<comment type="caution">
    <text evidence="2">The sequence shown here is derived from an EMBL/GenBank/DDBJ whole genome shotgun (WGS) entry which is preliminary data.</text>
</comment>